<gene>
    <name evidence="1" type="ORF">GSLYS_00017234001</name>
</gene>
<reference evidence="1 2" key="1">
    <citation type="submission" date="2024-04" db="EMBL/GenBank/DDBJ databases">
        <authorList>
            <consortium name="Genoscope - CEA"/>
            <person name="William W."/>
        </authorList>
    </citation>
    <scope>NUCLEOTIDE SEQUENCE [LARGE SCALE GENOMIC DNA]</scope>
</reference>
<sequence>MPAGDKQVKPKESDRDAKQLCHLLALISAPASRQPLPSVKYPVSLRSPTTESIPILRPGTCANLASEASELQNFSLKYKDERQFSSHPHH</sequence>
<keyword evidence="2" id="KW-1185">Reference proteome</keyword>
<dbReference type="EMBL" id="CAXITT010000571">
    <property type="protein sequence ID" value="CAL1543701.1"/>
    <property type="molecule type" value="Genomic_DNA"/>
</dbReference>
<organism evidence="1 2">
    <name type="scientific">Lymnaea stagnalis</name>
    <name type="common">Great pond snail</name>
    <name type="synonym">Helix stagnalis</name>
    <dbReference type="NCBI Taxonomy" id="6523"/>
    <lineage>
        <taxon>Eukaryota</taxon>
        <taxon>Metazoa</taxon>
        <taxon>Spiralia</taxon>
        <taxon>Lophotrochozoa</taxon>
        <taxon>Mollusca</taxon>
        <taxon>Gastropoda</taxon>
        <taxon>Heterobranchia</taxon>
        <taxon>Euthyneura</taxon>
        <taxon>Panpulmonata</taxon>
        <taxon>Hygrophila</taxon>
        <taxon>Lymnaeoidea</taxon>
        <taxon>Lymnaeidae</taxon>
        <taxon>Lymnaea</taxon>
    </lineage>
</organism>
<comment type="caution">
    <text evidence="1">The sequence shown here is derived from an EMBL/GenBank/DDBJ whole genome shotgun (WGS) entry which is preliminary data.</text>
</comment>
<accession>A0AAV2IA77</accession>
<feature type="non-terminal residue" evidence="1">
    <location>
        <position position="90"/>
    </location>
</feature>
<protein>
    <submittedName>
        <fullName evidence="1">Uncharacterized protein</fullName>
    </submittedName>
</protein>
<evidence type="ECO:0000313" key="1">
    <source>
        <dbReference type="EMBL" id="CAL1543701.1"/>
    </source>
</evidence>
<proteinExistence type="predicted"/>
<name>A0AAV2IA77_LYMST</name>
<evidence type="ECO:0000313" key="2">
    <source>
        <dbReference type="Proteomes" id="UP001497497"/>
    </source>
</evidence>
<dbReference type="AlphaFoldDB" id="A0AAV2IA77"/>
<dbReference type="Proteomes" id="UP001497497">
    <property type="component" value="Unassembled WGS sequence"/>
</dbReference>